<reference evidence="1 2" key="1">
    <citation type="submission" date="2018-10" db="EMBL/GenBank/DDBJ databases">
        <title>Isolation, diversity and antifungal activity of actinobacteria from wheat.</title>
        <authorList>
            <person name="Han C."/>
        </authorList>
    </citation>
    <scope>NUCLEOTIDE SEQUENCE [LARGE SCALE GENOMIC DNA]</scope>
    <source>
        <strain evidence="1 2">NEAU-YY56</strain>
    </source>
</reference>
<keyword evidence="2" id="KW-1185">Reference proteome</keyword>
<protein>
    <submittedName>
        <fullName evidence="1">Uncharacterized protein</fullName>
    </submittedName>
</protein>
<comment type="caution">
    <text evidence="1">The sequence shown here is derived from an EMBL/GenBank/DDBJ whole genome shotgun (WGS) entry which is preliminary data.</text>
</comment>
<name>A0A3M2J905_9CELL</name>
<dbReference type="EMBL" id="RFFI01000050">
    <property type="protein sequence ID" value="RMI09384.1"/>
    <property type="molecule type" value="Genomic_DNA"/>
</dbReference>
<evidence type="ECO:0000313" key="2">
    <source>
        <dbReference type="Proteomes" id="UP000269289"/>
    </source>
</evidence>
<gene>
    <name evidence="1" type="ORF">EBM89_10400</name>
</gene>
<sequence length="84" mass="8633">MSAAHQDAGSGGPRPAACTDVGEVLRRVVRDLDTVQVAAQAAHGGNRDVAEREVLAQVVTACTTAWVHAGHAAALLDAHAPERT</sequence>
<dbReference type="AlphaFoldDB" id="A0A3M2J905"/>
<proteinExistence type="predicted"/>
<accession>A0A3M2J905</accession>
<dbReference type="Proteomes" id="UP000269289">
    <property type="component" value="Unassembled WGS sequence"/>
</dbReference>
<evidence type="ECO:0000313" key="1">
    <source>
        <dbReference type="EMBL" id="RMI09384.1"/>
    </source>
</evidence>
<organism evidence="1 2">
    <name type="scientific">Cellulomonas triticagri</name>
    <dbReference type="NCBI Taxonomy" id="2483352"/>
    <lineage>
        <taxon>Bacteria</taxon>
        <taxon>Bacillati</taxon>
        <taxon>Actinomycetota</taxon>
        <taxon>Actinomycetes</taxon>
        <taxon>Micrococcales</taxon>
        <taxon>Cellulomonadaceae</taxon>
        <taxon>Cellulomonas</taxon>
    </lineage>
</organism>